<keyword evidence="3" id="KW-1185">Reference proteome</keyword>
<dbReference type="InterPro" id="IPR006597">
    <property type="entry name" value="Sel1-like"/>
</dbReference>
<dbReference type="eggNOG" id="COG0790">
    <property type="taxonomic scope" value="Bacteria"/>
</dbReference>
<dbReference type="Proteomes" id="UP000077603">
    <property type="component" value="Chromosome"/>
</dbReference>
<evidence type="ECO:0000313" key="3">
    <source>
        <dbReference type="Proteomes" id="UP000077603"/>
    </source>
</evidence>
<evidence type="ECO:0000313" key="2">
    <source>
        <dbReference type="EMBL" id="ANF55668.1"/>
    </source>
</evidence>
<dbReference type="AlphaFoldDB" id="A0A172Y8X5"/>
<keyword evidence="1" id="KW-0732">Signal</keyword>
<proteinExistence type="predicted"/>
<evidence type="ECO:0008006" key="4">
    <source>
        <dbReference type="Google" id="ProtNLM"/>
    </source>
</evidence>
<organism evidence="2 3">
    <name type="scientific">Brevundimonas naejangsanensis</name>
    <dbReference type="NCBI Taxonomy" id="588932"/>
    <lineage>
        <taxon>Bacteria</taxon>
        <taxon>Pseudomonadati</taxon>
        <taxon>Pseudomonadota</taxon>
        <taxon>Alphaproteobacteria</taxon>
        <taxon>Caulobacterales</taxon>
        <taxon>Caulobacteraceae</taxon>
        <taxon>Brevundimonas</taxon>
    </lineage>
</organism>
<dbReference type="KEGG" id="bne:DA69_13545"/>
<sequence length="344" mass="35924">MLKTGYVALLAVGTIWLTCSPVQAHSSALDPLSDALELLRTDPSAAVAALEPLVAAGDPEAAASLASALEFTGGDPERSERLWAQALRDGSQNARLNIGLRRLMNDDPADDAEAIGWLEGLDAKYRPAAAYPLGRAYLFGAGVQQDLKKGTRLIQTAVRADPGNVDAQFLLGRAYQDGWGVPVDVAAAPTHLSLAADSGDPRAQWNLGMLLLDGGAPSELATAYRYVRQAAEQNFESGMISLAVMLAVGQGVAPDPAEARLWYARAAENGSAHALRALGMMILVGEGGASDPVKGAAYVGLAAEGGDANAAILLRQFAKPLSQLPRADIDAAKAKWVKDHGAPR</sequence>
<feature type="chain" id="PRO_5008004454" description="Sel1 repeat family protein" evidence="1">
    <location>
        <begin position="25"/>
        <end position="344"/>
    </location>
</feature>
<dbReference type="Pfam" id="PF08238">
    <property type="entry name" value="Sel1"/>
    <property type="match status" value="5"/>
</dbReference>
<reference evidence="2 3" key="1">
    <citation type="journal article" date="2014" name="Genome Announc.">
        <title>Genome Sequence of a Promising Hydrogen-Producing Facultative Anaerobic Bacterium, Brevundimonas naejangsanensis Strain B1.</title>
        <authorList>
            <person name="Su H."/>
            <person name="Zhang T."/>
            <person name="Bao M."/>
            <person name="Jiang Y."/>
            <person name="Wang Y."/>
            <person name="Tan T."/>
        </authorList>
    </citation>
    <scope>NUCLEOTIDE SEQUENCE [LARGE SCALE GENOMIC DNA]</scope>
    <source>
        <strain evidence="2 3">B1</strain>
    </source>
</reference>
<dbReference type="Gene3D" id="1.25.40.10">
    <property type="entry name" value="Tetratricopeptide repeat domain"/>
    <property type="match status" value="2"/>
</dbReference>
<evidence type="ECO:0000256" key="1">
    <source>
        <dbReference type="SAM" id="SignalP"/>
    </source>
</evidence>
<dbReference type="STRING" id="588932.DA69_13545"/>
<dbReference type="InterPro" id="IPR050767">
    <property type="entry name" value="Sel1_AlgK"/>
</dbReference>
<gene>
    <name evidence="2" type="ORF">DA69_13545</name>
</gene>
<accession>A0A172Y8X5</accession>
<protein>
    <recommendedName>
        <fullName evidence="4">Sel1 repeat family protein</fullName>
    </recommendedName>
</protein>
<dbReference type="EMBL" id="CP015614">
    <property type="protein sequence ID" value="ANF55668.1"/>
    <property type="molecule type" value="Genomic_DNA"/>
</dbReference>
<name>A0A172Y8X5_9CAUL</name>
<dbReference type="PANTHER" id="PTHR11102:SF160">
    <property type="entry name" value="ERAD-ASSOCIATED E3 UBIQUITIN-PROTEIN LIGASE COMPONENT HRD3"/>
    <property type="match status" value="1"/>
</dbReference>
<feature type="signal peptide" evidence="1">
    <location>
        <begin position="1"/>
        <end position="24"/>
    </location>
</feature>
<dbReference type="InterPro" id="IPR011990">
    <property type="entry name" value="TPR-like_helical_dom_sf"/>
</dbReference>
<dbReference type="OrthoDB" id="112232at2"/>
<dbReference type="PANTHER" id="PTHR11102">
    <property type="entry name" value="SEL-1-LIKE PROTEIN"/>
    <property type="match status" value="1"/>
</dbReference>
<dbReference type="SMART" id="SM00671">
    <property type="entry name" value="SEL1"/>
    <property type="match status" value="5"/>
</dbReference>
<dbReference type="RefSeq" id="WP_064108296.1">
    <property type="nucleotide sequence ID" value="NZ_CP015614.1"/>
</dbReference>
<dbReference type="SUPFAM" id="SSF81901">
    <property type="entry name" value="HCP-like"/>
    <property type="match status" value="1"/>
</dbReference>